<dbReference type="AlphaFoldDB" id="H5UR72"/>
<comment type="caution">
    <text evidence="1">The sequence shown here is derived from an EMBL/GenBank/DDBJ whole genome shotgun (WGS) entry which is preliminary data.</text>
</comment>
<sequence>MTCDIAVEVDGDRYATIDYGGTGPDILLIHQLASNAQVWAPVAADLAGIGHVVAVDLRAHGLSRLPVDRPERLVGDVVGVARELGLHRPYVLVEQDEMLALDPDRMAGLDAPTLGMLALASVRRGEEARTEWAEQVGPETFDVWDERFGLFATGAADEFEPHLEKIVARAHGDWVAHRIGVDQYRDFYRRQIETTPEGWRRLPGRQAMDDIVRYIETQPQGLDLLDTYDGPVWILASDEATTDVEIETLREYTAGRDDREIRVVPGGPKVEALDGEALAAAVAEMIRRHPA</sequence>
<evidence type="ECO:0000313" key="1">
    <source>
        <dbReference type="EMBL" id="GAB48230.1"/>
    </source>
</evidence>
<dbReference type="STRING" id="1089455.MOPEL_067_00800"/>
<evidence type="ECO:0000313" key="2">
    <source>
        <dbReference type="Proteomes" id="UP000004367"/>
    </source>
</evidence>
<dbReference type="eggNOG" id="COG0596">
    <property type="taxonomic scope" value="Bacteria"/>
</dbReference>
<dbReference type="OrthoDB" id="2987348at2"/>
<organism evidence="1 2">
    <name type="scientific">Mobilicoccus pelagius NBRC 104925</name>
    <dbReference type="NCBI Taxonomy" id="1089455"/>
    <lineage>
        <taxon>Bacteria</taxon>
        <taxon>Bacillati</taxon>
        <taxon>Actinomycetota</taxon>
        <taxon>Actinomycetes</taxon>
        <taxon>Micrococcales</taxon>
        <taxon>Dermatophilaceae</taxon>
        <taxon>Mobilicoccus</taxon>
    </lineage>
</organism>
<dbReference type="Gene3D" id="3.40.50.1820">
    <property type="entry name" value="alpha/beta hydrolase"/>
    <property type="match status" value="1"/>
</dbReference>
<gene>
    <name evidence="1" type="ORF">MOPEL_067_00800</name>
</gene>
<name>H5UR72_9MICO</name>
<reference evidence="1 2" key="1">
    <citation type="submission" date="2012-02" db="EMBL/GenBank/DDBJ databases">
        <title>Whole genome shotgun sequence of Mobilicoccus pelagius NBRC 104925.</title>
        <authorList>
            <person name="Yoshida Y."/>
            <person name="Hosoyama A."/>
            <person name="Tsuchikane K."/>
            <person name="Katsumata H."/>
            <person name="Yamazaki S."/>
            <person name="Fujita N."/>
        </authorList>
    </citation>
    <scope>NUCLEOTIDE SEQUENCE [LARGE SCALE GENOMIC DNA]</scope>
    <source>
        <strain evidence="1 2">NBRC 104925</strain>
    </source>
</reference>
<keyword evidence="2" id="KW-1185">Reference proteome</keyword>
<evidence type="ECO:0008006" key="3">
    <source>
        <dbReference type="Google" id="ProtNLM"/>
    </source>
</evidence>
<dbReference type="Proteomes" id="UP000004367">
    <property type="component" value="Unassembled WGS sequence"/>
</dbReference>
<protein>
    <recommendedName>
        <fullName evidence="3">AB hydrolase-1 domain-containing protein</fullName>
    </recommendedName>
</protein>
<dbReference type="EMBL" id="BAFE01000047">
    <property type="protein sequence ID" value="GAB48230.1"/>
    <property type="molecule type" value="Genomic_DNA"/>
</dbReference>
<proteinExistence type="predicted"/>
<dbReference type="RefSeq" id="WP_009482128.1">
    <property type="nucleotide sequence ID" value="NZ_BAFE01000047.1"/>
</dbReference>
<dbReference type="InterPro" id="IPR029058">
    <property type="entry name" value="AB_hydrolase_fold"/>
</dbReference>
<accession>H5UR72</accession>
<dbReference type="SUPFAM" id="SSF53474">
    <property type="entry name" value="alpha/beta-Hydrolases"/>
    <property type="match status" value="1"/>
</dbReference>